<keyword evidence="1" id="KW-0805">Transcription regulation</keyword>
<dbReference type="OrthoDB" id="6146868at2"/>
<dbReference type="EMBL" id="CP001614">
    <property type="protein sequence ID" value="ACR11064.1"/>
    <property type="molecule type" value="Genomic_DNA"/>
</dbReference>
<dbReference type="Gene3D" id="1.10.10.60">
    <property type="entry name" value="Homeodomain-like"/>
    <property type="match status" value="1"/>
</dbReference>
<dbReference type="RefSeq" id="WP_015817176.1">
    <property type="nucleotide sequence ID" value="NC_012997.1"/>
</dbReference>
<dbReference type="KEGG" id="ttu:TERTU_2158"/>
<dbReference type="GO" id="GO:0003700">
    <property type="term" value="F:DNA-binding transcription factor activity"/>
    <property type="evidence" value="ECO:0007669"/>
    <property type="project" value="InterPro"/>
</dbReference>
<evidence type="ECO:0000313" key="5">
    <source>
        <dbReference type="EMBL" id="ACR11064.1"/>
    </source>
</evidence>
<dbReference type="HOGENOM" id="CLU_073843_0_0_6"/>
<name>C5BJE8_TERTT</name>
<dbReference type="PANTHER" id="PTHR46796:SF6">
    <property type="entry name" value="ARAC SUBFAMILY"/>
    <property type="match status" value="1"/>
</dbReference>
<dbReference type="Proteomes" id="UP000009080">
    <property type="component" value="Chromosome"/>
</dbReference>
<protein>
    <submittedName>
        <fullName evidence="5">Helix-turn-helix-domain containing protein, AraC type</fullName>
    </submittedName>
</protein>
<dbReference type="InterPro" id="IPR018060">
    <property type="entry name" value="HTH_AraC"/>
</dbReference>
<organism evidence="5 6">
    <name type="scientific">Teredinibacter turnerae (strain ATCC 39867 / T7901)</name>
    <dbReference type="NCBI Taxonomy" id="377629"/>
    <lineage>
        <taxon>Bacteria</taxon>
        <taxon>Pseudomonadati</taxon>
        <taxon>Pseudomonadota</taxon>
        <taxon>Gammaproteobacteria</taxon>
        <taxon>Cellvibrionales</taxon>
        <taxon>Cellvibrionaceae</taxon>
        <taxon>Teredinibacter</taxon>
    </lineage>
</organism>
<dbReference type="InterPro" id="IPR050204">
    <property type="entry name" value="AraC_XylS_family_regulators"/>
</dbReference>
<gene>
    <name evidence="5" type="ordered locus">TERTU_2158</name>
</gene>
<dbReference type="SUPFAM" id="SSF46689">
    <property type="entry name" value="Homeodomain-like"/>
    <property type="match status" value="2"/>
</dbReference>
<dbReference type="PROSITE" id="PS01124">
    <property type="entry name" value="HTH_ARAC_FAMILY_2"/>
    <property type="match status" value="1"/>
</dbReference>
<dbReference type="STRING" id="377629.TERTU_2158"/>
<feature type="domain" description="HTH araC/xylS-type" evidence="4">
    <location>
        <begin position="159"/>
        <end position="257"/>
    </location>
</feature>
<dbReference type="Pfam" id="PF22200">
    <property type="entry name" value="ExsA_N"/>
    <property type="match status" value="1"/>
</dbReference>
<keyword evidence="6" id="KW-1185">Reference proteome</keyword>
<reference evidence="5 6" key="1">
    <citation type="journal article" date="2009" name="PLoS ONE">
        <title>The complete genome of Teredinibacter turnerae T7901: an intracellular endosymbiont of marine wood-boring bivalves (shipworms).</title>
        <authorList>
            <person name="Yang J.C."/>
            <person name="Madupu R."/>
            <person name="Durkin A.S."/>
            <person name="Ekborg N.A."/>
            <person name="Pedamallu C.S."/>
            <person name="Hostetler J.B."/>
            <person name="Radune D."/>
            <person name="Toms B.S."/>
            <person name="Henrissat B."/>
            <person name="Coutinho P.M."/>
            <person name="Schwarz S."/>
            <person name="Field L."/>
            <person name="Trindade-Silva A.E."/>
            <person name="Soares C.A.G."/>
            <person name="Elshahawi S."/>
            <person name="Hanora A."/>
            <person name="Schmidt E.W."/>
            <person name="Haygood M.G."/>
            <person name="Posfai J."/>
            <person name="Benner J."/>
            <person name="Madinger C."/>
            <person name="Nove J."/>
            <person name="Anton B."/>
            <person name="Chaudhary K."/>
            <person name="Foster J."/>
            <person name="Holman A."/>
            <person name="Kumar S."/>
            <person name="Lessard P.A."/>
            <person name="Luyten Y.A."/>
            <person name="Slatko B."/>
            <person name="Wood N."/>
            <person name="Wu B."/>
            <person name="Teplitski M."/>
            <person name="Mougous J.D."/>
            <person name="Ward N."/>
            <person name="Eisen J.A."/>
            <person name="Badger J.H."/>
            <person name="Distel D.L."/>
        </authorList>
    </citation>
    <scope>NUCLEOTIDE SEQUENCE [LARGE SCALE GENOMIC DNA]</scope>
    <source>
        <strain evidence="6">ATCC 39867 / T7901</strain>
    </source>
</reference>
<sequence length="259" mass="29365">MKYTNIVSCHIGPDISPENFISEHIFVFLLKGKIEGFDGHRKHILNVGECCLITRNSLARYSKYKYGSDFEKVVAILDAGYLRDYMSRYKLAAPDRSLAPTFIEIPPSAKLVGFIESLEPGNTALADSYHIRDALLSILLNDQPGLYNVLFDFHAPGKADLQAFIHQNYKFKASLAQLAHLSGRSLSAFKRDFYATFGETPGRWLTKRRLDEARFLLEQQSIAPSHLYLELGFENLSHFSHAYKKRFGYPPSHTPNGSK</sequence>
<dbReference type="Pfam" id="PF12833">
    <property type="entry name" value="HTH_18"/>
    <property type="match status" value="1"/>
</dbReference>
<evidence type="ECO:0000259" key="4">
    <source>
        <dbReference type="PROSITE" id="PS01124"/>
    </source>
</evidence>
<dbReference type="GO" id="GO:0043565">
    <property type="term" value="F:sequence-specific DNA binding"/>
    <property type="evidence" value="ECO:0007669"/>
    <property type="project" value="InterPro"/>
</dbReference>
<evidence type="ECO:0000256" key="3">
    <source>
        <dbReference type="ARBA" id="ARBA00023163"/>
    </source>
</evidence>
<dbReference type="InterPro" id="IPR054015">
    <property type="entry name" value="ExsA-like_N"/>
</dbReference>
<keyword evidence="2" id="KW-0238">DNA-binding</keyword>
<dbReference type="PANTHER" id="PTHR46796">
    <property type="entry name" value="HTH-TYPE TRANSCRIPTIONAL ACTIVATOR RHAS-RELATED"/>
    <property type="match status" value="1"/>
</dbReference>
<dbReference type="InterPro" id="IPR009057">
    <property type="entry name" value="Homeodomain-like_sf"/>
</dbReference>
<evidence type="ECO:0000256" key="1">
    <source>
        <dbReference type="ARBA" id="ARBA00023015"/>
    </source>
</evidence>
<dbReference type="AlphaFoldDB" id="C5BJE8"/>
<accession>C5BJE8</accession>
<evidence type="ECO:0000313" key="6">
    <source>
        <dbReference type="Proteomes" id="UP000009080"/>
    </source>
</evidence>
<dbReference type="eggNOG" id="COG2207">
    <property type="taxonomic scope" value="Bacteria"/>
</dbReference>
<dbReference type="SMART" id="SM00342">
    <property type="entry name" value="HTH_ARAC"/>
    <property type="match status" value="1"/>
</dbReference>
<evidence type="ECO:0000256" key="2">
    <source>
        <dbReference type="ARBA" id="ARBA00023125"/>
    </source>
</evidence>
<keyword evidence="3" id="KW-0804">Transcription</keyword>
<proteinExistence type="predicted"/>